<proteinExistence type="predicted"/>
<dbReference type="AlphaFoldDB" id="A0AA35M4N6"/>
<feature type="compositionally biased region" description="Basic and acidic residues" evidence="1">
    <location>
        <begin position="69"/>
        <end position="78"/>
    </location>
</feature>
<feature type="compositionally biased region" description="Basic and acidic residues" evidence="1">
    <location>
        <begin position="156"/>
        <end position="170"/>
    </location>
</feature>
<feature type="compositionally biased region" description="Polar residues" evidence="1">
    <location>
        <begin position="88"/>
        <end position="101"/>
    </location>
</feature>
<feature type="compositionally biased region" description="Basic and acidic residues" evidence="1">
    <location>
        <begin position="318"/>
        <end position="327"/>
    </location>
</feature>
<feature type="region of interest" description="Disordered" evidence="1">
    <location>
        <begin position="277"/>
        <end position="355"/>
    </location>
</feature>
<name>A0AA35M4N6_9HYPO</name>
<gene>
    <name evidence="2" type="ORF">CCHLO57077_00001279</name>
</gene>
<reference evidence="2" key="1">
    <citation type="submission" date="2023-01" db="EMBL/GenBank/DDBJ databases">
        <authorList>
            <person name="Piombo E."/>
        </authorList>
    </citation>
    <scope>NUCLEOTIDE SEQUENCE</scope>
</reference>
<dbReference type="Proteomes" id="UP001160390">
    <property type="component" value="Unassembled WGS sequence"/>
</dbReference>
<feature type="compositionally biased region" description="Polar residues" evidence="1">
    <location>
        <begin position="121"/>
        <end position="130"/>
    </location>
</feature>
<evidence type="ECO:0000313" key="3">
    <source>
        <dbReference type="Proteomes" id="UP001160390"/>
    </source>
</evidence>
<evidence type="ECO:0000256" key="1">
    <source>
        <dbReference type="SAM" id="MobiDB-lite"/>
    </source>
</evidence>
<organism evidence="2 3">
    <name type="scientific">Clonostachys chloroleuca</name>
    <dbReference type="NCBI Taxonomy" id="1926264"/>
    <lineage>
        <taxon>Eukaryota</taxon>
        <taxon>Fungi</taxon>
        <taxon>Dikarya</taxon>
        <taxon>Ascomycota</taxon>
        <taxon>Pezizomycotina</taxon>
        <taxon>Sordariomycetes</taxon>
        <taxon>Hypocreomycetidae</taxon>
        <taxon>Hypocreales</taxon>
        <taxon>Bionectriaceae</taxon>
        <taxon>Clonostachys</taxon>
    </lineage>
</organism>
<accession>A0AA35M4N6</accession>
<feature type="compositionally biased region" description="Low complexity" evidence="1">
    <location>
        <begin position="49"/>
        <end position="63"/>
    </location>
</feature>
<sequence length="387" mass="41242">MGLGSKIKGALSGDKSHRHSTSQPARKPPGAYPDSVADIPRSATVNNGTRTRTWETTTDTASTKQRPSSVKDLHRTTEGDEADEYTYSPVTPDSAAHQNKLNEAAAAGQVEDEELAIPSPDSRTAPNGYSKNAPFSAGSTKPQKYPYWGDVGKTNTQRDDVGTNGHHLERNGIASNGDYSARRGQPGAHGYDDDDTFETPIMATVNRGQPHLTDDENRAISMAATELNQPSEYGDYAPTELPYRSASRTNGHTGNGLSYPVGSTAKHYDDSYAVKQTPTVNGGGPSPTNARGTFGSPTMEYSNNANGTAFPTANPKFAQEHIKEREQSNSVGSSSDGIGAAPAPKPAGADHYGPGHSGAKVLHRCEHCGNDNDITKYFSKDVVYRLS</sequence>
<comment type="caution">
    <text evidence="2">The sequence shown here is derived from an EMBL/GenBank/DDBJ whole genome shotgun (WGS) entry which is preliminary data.</text>
</comment>
<feature type="compositionally biased region" description="Low complexity" evidence="1">
    <location>
        <begin position="337"/>
        <end position="349"/>
    </location>
</feature>
<dbReference type="EMBL" id="CABFNP030001012">
    <property type="protein sequence ID" value="CAI6089646.1"/>
    <property type="molecule type" value="Genomic_DNA"/>
</dbReference>
<feature type="region of interest" description="Disordered" evidence="1">
    <location>
        <begin position="1"/>
        <end position="196"/>
    </location>
</feature>
<feature type="compositionally biased region" description="Polar residues" evidence="1">
    <location>
        <begin position="277"/>
        <end position="311"/>
    </location>
</feature>
<keyword evidence="3" id="KW-1185">Reference proteome</keyword>
<protein>
    <submittedName>
        <fullName evidence="2">Uncharacterized protein</fullName>
    </submittedName>
</protein>
<evidence type="ECO:0000313" key="2">
    <source>
        <dbReference type="EMBL" id="CAI6089646.1"/>
    </source>
</evidence>